<dbReference type="InterPro" id="IPR050744">
    <property type="entry name" value="AI-2_Isomerase_LsrG"/>
</dbReference>
<dbReference type="RefSeq" id="WP_077867182.1">
    <property type="nucleotide sequence ID" value="NZ_LZYZ01000009.1"/>
</dbReference>
<dbReference type="EMBL" id="LZYZ01000009">
    <property type="protein sequence ID" value="OOM06769.1"/>
    <property type="molecule type" value="Genomic_DNA"/>
</dbReference>
<dbReference type="PANTHER" id="PTHR33336:SF15">
    <property type="entry name" value="ABM DOMAIN-CONTAINING PROTEIN"/>
    <property type="match status" value="1"/>
</dbReference>
<dbReference type="Gene3D" id="3.30.70.100">
    <property type="match status" value="1"/>
</dbReference>
<dbReference type="InterPro" id="IPR011008">
    <property type="entry name" value="Dimeric_a/b-barrel"/>
</dbReference>
<accession>A0A1S8MRG0</accession>
<dbReference type="SUPFAM" id="SSF54909">
    <property type="entry name" value="Dimeric alpha+beta barrel"/>
    <property type="match status" value="1"/>
</dbReference>
<sequence>MIKVVAKSNVKQDKIEEVLKLAKELAEITVKEEGCIKYEMYQDENDETILTMIEEWESRDALNKHMASEHFKRIVPMMGALREKSGEINIYKRVI</sequence>
<evidence type="ECO:0000313" key="2">
    <source>
        <dbReference type="EMBL" id="OOM06769.1"/>
    </source>
</evidence>
<organism evidence="2 3">
    <name type="scientific">Clostridium saccharobutylicum</name>
    <dbReference type="NCBI Taxonomy" id="169679"/>
    <lineage>
        <taxon>Bacteria</taxon>
        <taxon>Bacillati</taxon>
        <taxon>Bacillota</taxon>
        <taxon>Clostridia</taxon>
        <taxon>Eubacteriales</taxon>
        <taxon>Clostridiaceae</taxon>
        <taxon>Clostridium</taxon>
    </lineage>
</organism>
<reference evidence="2 3" key="1">
    <citation type="submission" date="2016-05" db="EMBL/GenBank/DDBJ databases">
        <title>Microbial solvent formation.</title>
        <authorList>
            <person name="Poehlein A."/>
            <person name="Montoya Solano J.D."/>
            <person name="Flitsch S."/>
            <person name="Krabben P."/>
            <person name="Duerre P."/>
            <person name="Daniel R."/>
        </authorList>
    </citation>
    <scope>NUCLEOTIDE SEQUENCE [LARGE SCALE GENOMIC DNA]</scope>
    <source>
        <strain evidence="2 3">L1-8</strain>
    </source>
</reference>
<keyword evidence="2" id="KW-0560">Oxidoreductase</keyword>
<dbReference type="GO" id="GO:0004497">
    <property type="term" value="F:monooxygenase activity"/>
    <property type="evidence" value="ECO:0007669"/>
    <property type="project" value="UniProtKB-KW"/>
</dbReference>
<dbReference type="AlphaFoldDB" id="A0A1S8MRG0"/>
<dbReference type="EC" id="1.-.-.-" evidence="2"/>
<dbReference type="PANTHER" id="PTHR33336">
    <property type="entry name" value="QUINOL MONOOXYGENASE YGIN-RELATED"/>
    <property type="match status" value="1"/>
</dbReference>
<comment type="caution">
    <text evidence="2">The sequence shown here is derived from an EMBL/GenBank/DDBJ whole genome shotgun (WGS) entry which is preliminary data.</text>
</comment>
<dbReference type="Proteomes" id="UP000191154">
    <property type="component" value="Unassembled WGS sequence"/>
</dbReference>
<gene>
    <name evidence="2" type="primary">ycnE</name>
    <name evidence="2" type="ORF">CLOSAC_41980</name>
</gene>
<name>A0A1S8MRG0_CLOSA</name>
<dbReference type="InterPro" id="IPR007138">
    <property type="entry name" value="ABM_dom"/>
</dbReference>
<dbReference type="Pfam" id="PF03992">
    <property type="entry name" value="ABM"/>
    <property type="match status" value="1"/>
</dbReference>
<evidence type="ECO:0000313" key="3">
    <source>
        <dbReference type="Proteomes" id="UP000191154"/>
    </source>
</evidence>
<evidence type="ECO:0000259" key="1">
    <source>
        <dbReference type="PROSITE" id="PS51725"/>
    </source>
</evidence>
<feature type="domain" description="ABM" evidence="1">
    <location>
        <begin position="2"/>
        <end position="91"/>
    </location>
</feature>
<dbReference type="PROSITE" id="PS51725">
    <property type="entry name" value="ABM"/>
    <property type="match status" value="1"/>
</dbReference>
<proteinExistence type="predicted"/>
<keyword evidence="2" id="KW-0503">Monooxygenase</keyword>
<protein>
    <submittedName>
        <fullName evidence="2">Putative monooxygenase YcnE</fullName>
        <ecNumber evidence="2">1.-.-.-</ecNumber>
    </submittedName>
</protein>
<dbReference type="STRING" id="169679.CSACC_11670"/>